<sequence length="173" mass="19226">MLRTIKQSGFFRPVAILACSAALLSFSYRLGSDHFTISINGTKLIEQYVATKSPAKVIYLDKYNAEDKVSIYYSHCGKIGSSRTVLLKDSRNNTLKEWSFSDSQKEAEMTFKMKDIMTVQHANKSARLSLYYKAGELDKAMLLAGINSSQASTASVTVPDDAFADRKTSLLNK</sequence>
<dbReference type="STRING" id="1349421.OI18_07085"/>
<gene>
    <name evidence="1" type="ORF">OI18_07085</name>
</gene>
<keyword evidence="2" id="KW-1185">Reference proteome</keyword>
<name>A0A0C1IM78_9BACT</name>
<dbReference type="Proteomes" id="UP000031408">
    <property type="component" value="Unassembled WGS sequence"/>
</dbReference>
<dbReference type="OrthoDB" id="825403at2"/>
<reference evidence="1 2" key="1">
    <citation type="submission" date="2014-11" db="EMBL/GenBank/DDBJ databases">
        <title>Genome sequence of Flavihumibacter solisilvae 3-3.</title>
        <authorList>
            <person name="Zhou G."/>
            <person name="Li M."/>
            <person name="Wang G."/>
        </authorList>
    </citation>
    <scope>NUCLEOTIDE SEQUENCE [LARGE SCALE GENOMIC DNA]</scope>
    <source>
        <strain evidence="1 2">3-3</strain>
    </source>
</reference>
<evidence type="ECO:0000313" key="2">
    <source>
        <dbReference type="Proteomes" id="UP000031408"/>
    </source>
</evidence>
<accession>A0A0C1IM78</accession>
<evidence type="ECO:0000313" key="1">
    <source>
        <dbReference type="EMBL" id="KIC95355.1"/>
    </source>
</evidence>
<protein>
    <submittedName>
        <fullName evidence="1">Uncharacterized protein</fullName>
    </submittedName>
</protein>
<comment type="caution">
    <text evidence="1">The sequence shown here is derived from an EMBL/GenBank/DDBJ whole genome shotgun (WGS) entry which is preliminary data.</text>
</comment>
<dbReference type="AlphaFoldDB" id="A0A0C1IM78"/>
<proteinExistence type="predicted"/>
<dbReference type="RefSeq" id="WP_039138435.1">
    <property type="nucleotide sequence ID" value="NZ_JSVC01000007.1"/>
</dbReference>
<dbReference type="EMBL" id="JSVC01000007">
    <property type="protein sequence ID" value="KIC95355.1"/>
    <property type="molecule type" value="Genomic_DNA"/>
</dbReference>
<organism evidence="1 2">
    <name type="scientific">Flavihumibacter solisilvae</name>
    <dbReference type="NCBI Taxonomy" id="1349421"/>
    <lineage>
        <taxon>Bacteria</taxon>
        <taxon>Pseudomonadati</taxon>
        <taxon>Bacteroidota</taxon>
        <taxon>Chitinophagia</taxon>
        <taxon>Chitinophagales</taxon>
        <taxon>Chitinophagaceae</taxon>
        <taxon>Flavihumibacter</taxon>
    </lineage>
</organism>